<evidence type="ECO:0000313" key="4">
    <source>
        <dbReference type="Proteomes" id="UP001597368"/>
    </source>
</evidence>
<protein>
    <submittedName>
        <fullName evidence="3">Dynamin family protein</fullName>
    </submittedName>
</protein>
<evidence type="ECO:0000313" key="3">
    <source>
        <dbReference type="EMBL" id="MFD1932513.1"/>
    </source>
</evidence>
<proteinExistence type="predicted"/>
<evidence type="ECO:0000259" key="2">
    <source>
        <dbReference type="Pfam" id="PF00350"/>
    </source>
</evidence>
<dbReference type="PANTHER" id="PTHR42698:SF1">
    <property type="entry name" value="GTPASE ERA, MITOCHONDRIAL"/>
    <property type="match status" value="1"/>
</dbReference>
<dbReference type="Pfam" id="PF00350">
    <property type="entry name" value="Dynamin_N"/>
    <property type="match status" value="1"/>
</dbReference>
<dbReference type="RefSeq" id="WP_379572576.1">
    <property type="nucleotide sequence ID" value="NZ_JBHUFV010000021.1"/>
</dbReference>
<feature type="compositionally biased region" description="Low complexity" evidence="1">
    <location>
        <begin position="319"/>
        <end position="334"/>
    </location>
</feature>
<dbReference type="PANTHER" id="PTHR42698">
    <property type="entry name" value="GTPASE ERA"/>
    <property type="match status" value="1"/>
</dbReference>
<comment type="caution">
    <text evidence="3">The sequence shown here is derived from an EMBL/GenBank/DDBJ whole genome shotgun (WGS) entry which is preliminary data.</text>
</comment>
<gene>
    <name evidence="3" type="ORF">ACFSKW_13605</name>
</gene>
<name>A0ABW4SSJ3_9ACTN</name>
<feature type="compositionally biased region" description="Acidic residues" evidence="1">
    <location>
        <begin position="335"/>
        <end position="353"/>
    </location>
</feature>
<feature type="domain" description="Dynamin N-terminal" evidence="2">
    <location>
        <begin position="599"/>
        <end position="744"/>
    </location>
</feature>
<dbReference type="InterPro" id="IPR027417">
    <property type="entry name" value="P-loop_NTPase"/>
</dbReference>
<feature type="region of interest" description="Disordered" evidence="1">
    <location>
        <begin position="412"/>
        <end position="453"/>
    </location>
</feature>
<dbReference type="Proteomes" id="UP001597368">
    <property type="component" value="Unassembled WGS sequence"/>
</dbReference>
<feature type="compositionally biased region" description="Basic and acidic residues" evidence="1">
    <location>
        <begin position="78"/>
        <end position="91"/>
    </location>
</feature>
<feature type="compositionally biased region" description="Basic and acidic residues" evidence="1">
    <location>
        <begin position="20"/>
        <end position="38"/>
    </location>
</feature>
<evidence type="ECO:0000256" key="1">
    <source>
        <dbReference type="SAM" id="MobiDB-lite"/>
    </source>
</evidence>
<dbReference type="EMBL" id="JBHUFV010000021">
    <property type="protein sequence ID" value="MFD1932513.1"/>
    <property type="molecule type" value="Genomic_DNA"/>
</dbReference>
<feature type="region of interest" description="Disordered" evidence="1">
    <location>
        <begin position="129"/>
        <end position="392"/>
    </location>
</feature>
<reference evidence="4" key="1">
    <citation type="journal article" date="2019" name="Int. J. Syst. Evol. Microbiol.">
        <title>The Global Catalogue of Microorganisms (GCM) 10K type strain sequencing project: providing services to taxonomists for standard genome sequencing and annotation.</title>
        <authorList>
            <consortium name="The Broad Institute Genomics Platform"/>
            <consortium name="The Broad Institute Genome Sequencing Center for Infectious Disease"/>
            <person name="Wu L."/>
            <person name="Ma J."/>
        </authorList>
    </citation>
    <scope>NUCLEOTIDE SEQUENCE [LARGE SCALE GENOMIC DNA]</scope>
    <source>
        <strain evidence="4">ICMP 6774ER</strain>
    </source>
</reference>
<accession>A0ABW4SSJ3</accession>
<sequence>MRSAGDAPESLGEQTLNFRAIRDDDGPERAAEDEERVRQANGASPPPHASPPDAHTASMADDHESGAEDTFFAFARPAAHDLPRPDDHSTLDPEPAFDHVMPASDALVGPASGAFDAFTPATPATFDAFRAVTPARETPPTVQAPAQLTKEDRAAPPASSDLAASARPDPGALPANPEVAVSPERAGISPERTGTVSDEHEGASPEELEPSVAEGLAEDPQTDDLPDAQDSGGAASEGEPAVATDELSEGRQAGVAEDVSATGDAEIAEDLSVGHPGEDLSVGHPADGRFDDVQHSGAELEPVGNEDTAAASESDEDTAAGSETGEAAEGVGEATEGESQEPQDEAGSADDTAEPQIGTKAEAVHTGDIETDDEAASADVAKPGDIASDVPISDVPISDVAVSDVPVFDVPVSDGPVSDVPVSDGPVSDGSVSDVAVSGVSERDADDADALKADDADVLEAGDVESDASESEHIDWGEIEWGVEAVFDADADADADTDADTDDGHVDDDDRAGSGGEVAGARSAVPNRAERVLEEDLPDAAAQALAAALDALKEAVADLRFGLELPGAEEARKAQAEILTQLQDYVLPRVRMSAAPALIVVAGSTGAGKSTLVNTLAEKNVSRTGVRRPTTGTPVLACHPDDEAWFADGELLAGLERIDRQSREAAPDSLVLVTTERLPQGVALLDTPDIDSVVEEHHEIARRMLDAADLWVFVTTAARYADAPAWNLLRLAKERAARIAIVLSRVQPKTKDVVLKHFVRMLTEYGLGEVERFVIEESAVADGKLPHGDMTELRMWLAELSVDEERRAQAVQDTLDGVLNSFRTRVPALARHLEGQVAFRAELRTDVDVAYSGALTNIETAIREGNLLHGEVRARWQDFAGSGDLTRSFRRKGKPVPPERITAFRASLRTAIESLITSAAHHASDEVGARWRRRSELGAGLDRPSDELVRRTGRAVAAWQEHVTELLRTDGVTKRSAKVVALDAESLSLIFMVGLFSADELPQKLLKGLLGAEALRSISAKALSDLRARIVILFDEEAMRYVRALDAAGIPDEAAATRLYQATYNLEVAR</sequence>
<dbReference type="Gene3D" id="3.40.50.300">
    <property type="entry name" value="P-loop containing nucleotide triphosphate hydrolases"/>
    <property type="match status" value="1"/>
</dbReference>
<dbReference type="InterPro" id="IPR005662">
    <property type="entry name" value="GTPase_Era-like"/>
</dbReference>
<feature type="compositionally biased region" description="Low complexity" evidence="1">
    <location>
        <begin position="412"/>
        <end position="440"/>
    </location>
</feature>
<keyword evidence="4" id="KW-1185">Reference proteome</keyword>
<feature type="region of interest" description="Disordered" evidence="1">
    <location>
        <begin position="494"/>
        <end position="526"/>
    </location>
</feature>
<organism evidence="3 4">
    <name type="scientific">Nonomuraea mangrovi</name>
    <dbReference type="NCBI Taxonomy" id="2316207"/>
    <lineage>
        <taxon>Bacteria</taxon>
        <taxon>Bacillati</taxon>
        <taxon>Actinomycetota</taxon>
        <taxon>Actinomycetes</taxon>
        <taxon>Streptosporangiales</taxon>
        <taxon>Streptosporangiaceae</taxon>
        <taxon>Nonomuraea</taxon>
    </lineage>
</organism>
<dbReference type="InterPro" id="IPR045063">
    <property type="entry name" value="Dynamin_N"/>
</dbReference>
<dbReference type="SUPFAM" id="SSF52540">
    <property type="entry name" value="P-loop containing nucleoside triphosphate hydrolases"/>
    <property type="match status" value="1"/>
</dbReference>
<feature type="region of interest" description="Disordered" evidence="1">
    <location>
        <begin position="1"/>
        <end position="98"/>
    </location>
</feature>
<feature type="compositionally biased region" description="Acidic residues" evidence="1">
    <location>
        <begin position="494"/>
        <end position="510"/>
    </location>
</feature>
<feature type="compositionally biased region" description="Acidic residues" evidence="1">
    <location>
        <begin position="216"/>
        <end position="227"/>
    </location>
</feature>
<feature type="compositionally biased region" description="Low complexity" evidence="1">
    <location>
        <begin position="155"/>
        <end position="170"/>
    </location>
</feature>